<dbReference type="CDD" id="cd00371">
    <property type="entry name" value="HMA"/>
    <property type="match status" value="1"/>
</dbReference>
<dbReference type="SUPFAM" id="SSF55008">
    <property type="entry name" value="HMA, heavy metal-associated domain"/>
    <property type="match status" value="1"/>
</dbReference>
<evidence type="ECO:0000259" key="12">
    <source>
        <dbReference type="PROSITE" id="PS50846"/>
    </source>
</evidence>
<accession>A0A1I6HJD1</accession>
<keyword evidence="6 11" id="KW-0732">Signal</keyword>
<evidence type="ECO:0000256" key="11">
    <source>
        <dbReference type="SAM" id="SignalP"/>
    </source>
</evidence>
<keyword evidence="7 10" id="KW-0574">Periplasm</keyword>
<feature type="chain" id="PRO_5011590283" description="Periplasmic mercury ion-binding protein" evidence="11">
    <location>
        <begin position="21"/>
        <end position="99"/>
    </location>
</feature>
<organism evidence="13 14">
    <name type="scientific">Pseudidiomarina maritima</name>
    <dbReference type="NCBI Taxonomy" id="519453"/>
    <lineage>
        <taxon>Bacteria</taxon>
        <taxon>Pseudomonadati</taxon>
        <taxon>Pseudomonadota</taxon>
        <taxon>Gammaproteobacteria</taxon>
        <taxon>Alteromonadales</taxon>
        <taxon>Idiomarinaceae</taxon>
        <taxon>Pseudidiomarina</taxon>
    </lineage>
</organism>
<dbReference type="InterPro" id="IPR001802">
    <property type="entry name" value="MerP/CopZ"/>
</dbReference>
<keyword evidence="14" id="KW-1185">Reference proteome</keyword>
<dbReference type="InterPro" id="IPR036163">
    <property type="entry name" value="HMA_dom_sf"/>
</dbReference>
<evidence type="ECO:0000313" key="13">
    <source>
        <dbReference type="EMBL" id="SFR54518.1"/>
    </source>
</evidence>
<proteinExistence type="inferred from homology"/>
<dbReference type="RefSeq" id="WP_034818174.1">
    <property type="nucleotide sequence ID" value="NZ_FOYU01000003.1"/>
</dbReference>
<evidence type="ECO:0000256" key="3">
    <source>
        <dbReference type="ARBA" id="ARBA00011245"/>
    </source>
</evidence>
<evidence type="ECO:0000256" key="6">
    <source>
        <dbReference type="ARBA" id="ARBA00022729"/>
    </source>
</evidence>
<feature type="signal peptide" evidence="11">
    <location>
        <begin position="1"/>
        <end position="20"/>
    </location>
</feature>
<evidence type="ECO:0000313" key="14">
    <source>
        <dbReference type="Proteomes" id="UP000199424"/>
    </source>
</evidence>
<comment type="similarity">
    <text evidence="2">Belongs to the MerP family.</text>
</comment>
<comment type="subunit">
    <text evidence="3">Monomer.</text>
</comment>
<evidence type="ECO:0000256" key="1">
    <source>
        <dbReference type="ARBA" id="ARBA00004418"/>
    </source>
</evidence>
<evidence type="ECO:0000256" key="5">
    <source>
        <dbReference type="ARBA" id="ARBA00022723"/>
    </source>
</evidence>
<protein>
    <recommendedName>
        <fullName evidence="10">Periplasmic mercury ion-binding protein</fullName>
    </recommendedName>
</protein>
<evidence type="ECO:0000256" key="8">
    <source>
        <dbReference type="ARBA" id="ARBA00022914"/>
    </source>
</evidence>
<evidence type="ECO:0000256" key="2">
    <source>
        <dbReference type="ARBA" id="ARBA00005938"/>
    </source>
</evidence>
<dbReference type="GO" id="GO:0042597">
    <property type="term" value="C:periplasmic space"/>
    <property type="evidence" value="ECO:0007669"/>
    <property type="project" value="UniProtKB-SubCell"/>
</dbReference>
<keyword evidence="8 10" id="KW-0476">Mercury</keyword>
<evidence type="ECO:0000256" key="10">
    <source>
        <dbReference type="RuleBase" id="RU361212"/>
    </source>
</evidence>
<dbReference type="EMBL" id="FOYU01000003">
    <property type="protein sequence ID" value="SFR54518.1"/>
    <property type="molecule type" value="Genomic_DNA"/>
</dbReference>
<comment type="function">
    <text evidence="9 10">Involved in mercury resistance. Acts as a mercury scavenger that specifically binds to a mercuric ion in the periplasm and probably passes it to the cytoplasmic mercuric reductase MerA via the mercuric transport protein MerT.</text>
</comment>
<sequence length="99" mass="10528">MKKTMITTILFLLFSMPALAVEKTVTLSVPGMTCVTCPITVKAALGQVAGVSAVDVRFEERDATVTFDDEKTSVKQLTEATTNAGYPSTLKATAPKNQS</sequence>
<dbReference type="InterPro" id="IPR006121">
    <property type="entry name" value="HMA_dom"/>
</dbReference>
<evidence type="ECO:0000256" key="7">
    <source>
        <dbReference type="ARBA" id="ARBA00022764"/>
    </source>
</evidence>
<reference evidence="14" key="1">
    <citation type="submission" date="2016-10" db="EMBL/GenBank/DDBJ databases">
        <authorList>
            <person name="Varghese N."/>
            <person name="Submissions S."/>
        </authorList>
    </citation>
    <scope>NUCLEOTIDE SEQUENCE [LARGE SCALE GENOMIC DNA]</scope>
    <source>
        <strain evidence="14">CGMCC 1.7285</strain>
    </source>
</reference>
<evidence type="ECO:0000256" key="9">
    <source>
        <dbReference type="ARBA" id="ARBA00045344"/>
    </source>
</evidence>
<feature type="domain" description="HMA" evidence="12">
    <location>
        <begin position="23"/>
        <end position="89"/>
    </location>
</feature>
<dbReference type="AlphaFoldDB" id="A0A1I6HJD1"/>
<dbReference type="InterPro" id="IPR017969">
    <property type="entry name" value="Heavy-metal-associated_CS"/>
</dbReference>
<dbReference type="PROSITE" id="PS01047">
    <property type="entry name" value="HMA_1"/>
    <property type="match status" value="1"/>
</dbReference>
<name>A0A1I6HJD1_9GAMM</name>
<dbReference type="PROSITE" id="PS50846">
    <property type="entry name" value="HMA_2"/>
    <property type="match status" value="1"/>
</dbReference>
<dbReference type="GO" id="GO:0015097">
    <property type="term" value="F:mercury ion transmembrane transporter activity"/>
    <property type="evidence" value="ECO:0007669"/>
    <property type="project" value="UniProtKB-UniRule"/>
</dbReference>
<evidence type="ECO:0000256" key="4">
    <source>
        <dbReference type="ARBA" id="ARBA00022466"/>
    </source>
</evidence>
<keyword evidence="5 10" id="KW-0479">Metal-binding</keyword>
<dbReference type="FunFam" id="3.30.70.100:FF:000001">
    <property type="entry name" value="ATPase copper transporting beta"/>
    <property type="match status" value="1"/>
</dbReference>
<keyword evidence="4 10" id="KW-0475">Mercuric resistance</keyword>
<dbReference type="Gene3D" id="3.30.70.100">
    <property type="match status" value="1"/>
</dbReference>
<dbReference type="InterPro" id="IPR011795">
    <property type="entry name" value="MerP"/>
</dbReference>
<gene>
    <name evidence="10" type="primary">merP</name>
    <name evidence="13" type="ORF">SAMN04488070_1851</name>
</gene>
<dbReference type="GO" id="GO:0045340">
    <property type="term" value="F:mercury ion binding"/>
    <property type="evidence" value="ECO:0007669"/>
    <property type="project" value="UniProtKB-UniRule"/>
</dbReference>
<dbReference type="Pfam" id="PF00403">
    <property type="entry name" value="HMA"/>
    <property type="match status" value="1"/>
</dbReference>
<dbReference type="Proteomes" id="UP000199424">
    <property type="component" value="Unassembled WGS sequence"/>
</dbReference>
<dbReference type="PRINTS" id="PR00946">
    <property type="entry name" value="HGSCAVENGER"/>
</dbReference>
<dbReference type="NCBIfam" id="TIGR02052">
    <property type="entry name" value="MerP"/>
    <property type="match status" value="1"/>
</dbReference>
<comment type="subcellular location">
    <subcellularLocation>
        <location evidence="1 10">Periplasm</location>
    </subcellularLocation>
</comment>